<feature type="binding site" evidence="4">
    <location>
        <position position="209"/>
    </location>
    <ligand>
        <name>a divalent metal cation</name>
        <dbReference type="ChEBI" id="CHEBI:60240"/>
        <label>1</label>
    </ligand>
</feature>
<feature type="binding site" evidence="4">
    <location>
        <position position="91"/>
    </location>
    <ligand>
        <name>a divalent metal cation</name>
        <dbReference type="ChEBI" id="CHEBI:60240"/>
        <label>1</label>
    </ligand>
</feature>
<dbReference type="PANTHER" id="PTHR46124">
    <property type="entry name" value="D-AMINOACYL-TRNA DEACYLASE"/>
    <property type="match status" value="1"/>
</dbReference>
<comment type="caution">
    <text evidence="5">The sequence shown here is derived from an EMBL/GenBank/DDBJ whole genome shotgun (WGS) entry which is preliminary data.</text>
</comment>
<protein>
    <submittedName>
        <fullName evidence="5">TatD DNase family protein</fullName>
    </submittedName>
</protein>
<evidence type="ECO:0000256" key="3">
    <source>
        <dbReference type="ARBA" id="ARBA00022801"/>
    </source>
</evidence>
<evidence type="ECO:0000256" key="2">
    <source>
        <dbReference type="ARBA" id="ARBA00022723"/>
    </source>
</evidence>
<dbReference type="PIRSF" id="PIRSF005902">
    <property type="entry name" value="DNase_TatD"/>
    <property type="match status" value="1"/>
</dbReference>
<dbReference type="PANTHER" id="PTHR46124:SF2">
    <property type="entry name" value="D-AMINOACYL-TRNA DEACYLASE"/>
    <property type="match status" value="1"/>
</dbReference>
<comment type="similarity">
    <text evidence="1">Belongs to the metallo-dependent hydrolases superfamily. TatD-type hydrolase family.</text>
</comment>
<accession>A0A2S8SU65</accession>
<keyword evidence="3" id="KW-0378">Hydrolase</keyword>
<feature type="binding site" evidence="4">
    <location>
        <position position="6"/>
    </location>
    <ligand>
        <name>a divalent metal cation</name>
        <dbReference type="ChEBI" id="CHEBI:60240"/>
        <label>1</label>
    </ligand>
</feature>
<evidence type="ECO:0000256" key="1">
    <source>
        <dbReference type="ARBA" id="ARBA00009275"/>
    </source>
</evidence>
<name>A0A2S8SU65_9BACT</name>
<dbReference type="GO" id="GO:0004536">
    <property type="term" value="F:DNA nuclease activity"/>
    <property type="evidence" value="ECO:0007669"/>
    <property type="project" value="InterPro"/>
</dbReference>
<feature type="binding site" evidence="4">
    <location>
        <position position="159"/>
    </location>
    <ligand>
        <name>a divalent metal cation</name>
        <dbReference type="ChEBI" id="CHEBI:60240"/>
        <label>2</label>
    </ligand>
</feature>
<feature type="binding site" evidence="4">
    <location>
        <position position="8"/>
    </location>
    <ligand>
        <name>a divalent metal cation</name>
        <dbReference type="ChEBI" id="CHEBI:60240"/>
        <label>1</label>
    </ligand>
</feature>
<feature type="binding site" evidence="4">
    <location>
        <position position="134"/>
    </location>
    <ligand>
        <name>a divalent metal cation</name>
        <dbReference type="ChEBI" id="CHEBI:60240"/>
        <label>2</label>
    </ligand>
</feature>
<dbReference type="AlphaFoldDB" id="A0A2S8SU65"/>
<dbReference type="RefSeq" id="WP_105483132.1">
    <property type="nucleotide sequence ID" value="NZ_NIGF01000005.1"/>
</dbReference>
<dbReference type="EMBL" id="NIGF01000005">
    <property type="protein sequence ID" value="PQV64336.1"/>
    <property type="molecule type" value="Genomic_DNA"/>
</dbReference>
<evidence type="ECO:0000313" key="5">
    <source>
        <dbReference type="EMBL" id="PQV64336.1"/>
    </source>
</evidence>
<dbReference type="OrthoDB" id="9810005at2"/>
<dbReference type="Proteomes" id="UP000237684">
    <property type="component" value="Unassembled WGS sequence"/>
</dbReference>
<gene>
    <name evidence="5" type="ORF">B1R32_10517</name>
</gene>
<dbReference type="InterPro" id="IPR001130">
    <property type="entry name" value="TatD-like"/>
</dbReference>
<dbReference type="FunFam" id="3.20.20.140:FF:000005">
    <property type="entry name" value="TatD family hydrolase"/>
    <property type="match status" value="1"/>
</dbReference>
<dbReference type="Gene3D" id="3.20.20.140">
    <property type="entry name" value="Metal-dependent hydrolases"/>
    <property type="match status" value="1"/>
</dbReference>
<sequence length="260" mass="28747">MFFDSHCHLTDTRLFAELPIVLERAASAEVSRILSISVDLDDTEKVLKIADAKRVFASAGVHPASALTWHEESAARLMTLAHNARVIAIGECGLDYIYDETHAEYPGATRARQAQVFEAQLVAAARLKLPVVIHNREADADVLAILRNHRKKLVGGVFHCFGSDRKIAEQVLELDFHLGFTGIVTFKNALELQEVAKMCPPNRILIETDAPYLAPMPHRGQMNEPSFVPFVAQKIGDLKGVSREEIGEITTQNARALFAI</sequence>
<dbReference type="NCBIfam" id="TIGR00010">
    <property type="entry name" value="YchF/TatD family DNA exonuclease"/>
    <property type="match status" value="1"/>
</dbReference>
<dbReference type="InterPro" id="IPR032466">
    <property type="entry name" value="Metal_Hydrolase"/>
</dbReference>
<dbReference type="SUPFAM" id="SSF51556">
    <property type="entry name" value="Metallo-dependent hydrolases"/>
    <property type="match status" value="1"/>
</dbReference>
<evidence type="ECO:0000313" key="6">
    <source>
        <dbReference type="Proteomes" id="UP000237684"/>
    </source>
</evidence>
<dbReference type="InterPro" id="IPR015991">
    <property type="entry name" value="TatD/YcfH-like"/>
</dbReference>
<organism evidence="5 6">
    <name type="scientific">Abditibacterium utsteinense</name>
    <dbReference type="NCBI Taxonomy" id="1960156"/>
    <lineage>
        <taxon>Bacteria</taxon>
        <taxon>Pseudomonadati</taxon>
        <taxon>Abditibacteriota</taxon>
        <taxon>Abditibacteriia</taxon>
        <taxon>Abditibacteriales</taxon>
        <taxon>Abditibacteriaceae</taxon>
        <taxon>Abditibacterium</taxon>
    </lineage>
</organism>
<dbReference type="InParanoid" id="A0A2S8SU65"/>
<dbReference type="Pfam" id="PF01026">
    <property type="entry name" value="TatD_DNase"/>
    <property type="match status" value="1"/>
</dbReference>
<keyword evidence="6" id="KW-1185">Reference proteome</keyword>
<dbReference type="GO" id="GO:0016788">
    <property type="term" value="F:hydrolase activity, acting on ester bonds"/>
    <property type="evidence" value="ECO:0007669"/>
    <property type="project" value="InterPro"/>
</dbReference>
<dbReference type="GO" id="GO:0046872">
    <property type="term" value="F:metal ion binding"/>
    <property type="evidence" value="ECO:0007669"/>
    <property type="project" value="UniProtKB-KW"/>
</dbReference>
<evidence type="ECO:0000256" key="4">
    <source>
        <dbReference type="PIRSR" id="PIRSR005902-1"/>
    </source>
</evidence>
<dbReference type="CDD" id="cd01310">
    <property type="entry name" value="TatD_DNAse"/>
    <property type="match status" value="1"/>
</dbReference>
<keyword evidence="2 4" id="KW-0479">Metal-binding</keyword>
<proteinExistence type="inferred from homology"/>
<reference evidence="5 6" key="1">
    <citation type="journal article" date="2018" name="Syst. Appl. Microbiol.">
        <title>Abditibacterium utsteinense sp. nov., the first cultivated member of candidate phylum FBP, isolated from ice-free Antarctic soil samples.</title>
        <authorList>
            <person name="Tahon G."/>
            <person name="Tytgat B."/>
            <person name="Lebbe L."/>
            <person name="Carlier A."/>
            <person name="Willems A."/>
        </authorList>
    </citation>
    <scope>NUCLEOTIDE SEQUENCE [LARGE SCALE GENOMIC DNA]</scope>
    <source>
        <strain evidence="5 6">LMG 29911</strain>
    </source>
</reference>
<dbReference type="FunCoup" id="A0A2S8SU65">
    <property type="interactions" value="406"/>
</dbReference>